<proteinExistence type="predicted"/>
<evidence type="ECO:0000313" key="4">
    <source>
        <dbReference type="EMBL" id="MDL5156038.1"/>
    </source>
</evidence>
<dbReference type="PROSITE" id="PS51900">
    <property type="entry name" value="CB"/>
    <property type="match status" value="1"/>
</dbReference>
<evidence type="ECO:0000256" key="2">
    <source>
        <dbReference type="PROSITE-ProRule" id="PRU01248"/>
    </source>
</evidence>
<feature type="domain" description="Core-binding (CB)" evidence="3">
    <location>
        <begin position="1"/>
        <end position="110"/>
    </location>
</feature>
<evidence type="ECO:0000259" key="3">
    <source>
        <dbReference type="PROSITE" id="PS51900"/>
    </source>
</evidence>
<dbReference type="RefSeq" id="WP_286052274.1">
    <property type="nucleotide sequence ID" value="NZ_JASVWF010000002.1"/>
</dbReference>
<dbReference type="EMBL" id="JASVWF010000002">
    <property type="protein sequence ID" value="MDL5156038.1"/>
    <property type="molecule type" value="Genomic_DNA"/>
</dbReference>
<name>A0ABT7M5U8_9PSEU</name>
<gene>
    <name evidence="4" type="ORF">QRT03_08740</name>
</gene>
<evidence type="ECO:0000256" key="1">
    <source>
        <dbReference type="ARBA" id="ARBA00023125"/>
    </source>
</evidence>
<dbReference type="Proteomes" id="UP001231924">
    <property type="component" value="Unassembled WGS sequence"/>
</dbReference>
<protein>
    <recommendedName>
        <fullName evidence="3">Core-binding (CB) domain-containing protein</fullName>
    </recommendedName>
</protein>
<reference evidence="4 5" key="1">
    <citation type="submission" date="2023-06" db="EMBL/GenBank/DDBJ databases">
        <title>Actinomycetospora Odt1-22.</title>
        <authorList>
            <person name="Supong K."/>
        </authorList>
    </citation>
    <scope>NUCLEOTIDE SEQUENCE [LARGE SCALE GENOMIC DNA]</scope>
    <source>
        <strain evidence="4 5">Odt1-22</strain>
    </source>
</reference>
<dbReference type="SUPFAM" id="SSF47823">
    <property type="entry name" value="lambda integrase-like, N-terminal domain"/>
    <property type="match status" value="1"/>
</dbReference>
<keyword evidence="1 2" id="KW-0238">DNA-binding</keyword>
<organism evidence="4 5">
    <name type="scientific">Actinomycetospora termitidis</name>
    <dbReference type="NCBI Taxonomy" id="3053470"/>
    <lineage>
        <taxon>Bacteria</taxon>
        <taxon>Bacillati</taxon>
        <taxon>Actinomycetota</taxon>
        <taxon>Actinomycetes</taxon>
        <taxon>Pseudonocardiales</taxon>
        <taxon>Pseudonocardiaceae</taxon>
        <taxon>Actinomycetospora</taxon>
    </lineage>
</organism>
<accession>A0ABT7M5U8</accession>
<sequence>MRVGEPRDELIARAESHARGARAANTWSAYERQWRRFESWCQAAGERALPAEPLTVARFLADLASVWRPATPADPSSSVVAGQVCEREGLRPGTLSGYLAAISVVHQTAQLDNPV</sequence>
<dbReference type="InterPro" id="IPR044068">
    <property type="entry name" value="CB"/>
</dbReference>
<keyword evidence="5" id="KW-1185">Reference proteome</keyword>
<evidence type="ECO:0000313" key="5">
    <source>
        <dbReference type="Proteomes" id="UP001231924"/>
    </source>
</evidence>
<dbReference type="InterPro" id="IPR010998">
    <property type="entry name" value="Integrase_recombinase_N"/>
</dbReference>
<dbReference type="Gene3D" id="1.10.150.130">
    <property type="match status" value="1"/>
</dbReference>
<comment type="caution">
    <text evidence="4">The sequence shown here is derived from an EMBL/GenBank/DDBJ whole genome shotgun (WGS) entry which is preliminary data.</text>
</comment>